<comment type="caution">
    <text evidence="5">The sequence shown here is derived from an EMBL/GenBank/DDBJ whole genome shotgun (WGS) entry which is preliminary data.</text>
</comment>
<keyword evidence="2" id="KW-1133">Transmembrane helix</keyword>
<protein>
    <recommendedName>
        <fullName evidence="4">TPM domain-containing protein</fullName>
    </recommendedName>
</protein>
<feature type="transmembrane region" description="Helical" evidence="2">
    <location>
        <begin position="191"/>
        <end position="209"/>
    </location>
</feature>
<name>A0A1X0U2W8_9BACT</name>
<feature type="chain" id="PRO_5012868715" description="TPM domain-containing protein" evidence="3">
    <location>
        <begin position="19"/>
        <end position="285"/>
    </location>
</feature>
<feature type="compositionally biased region" description="Basic and acidic residues" evidence="1">
    <location>
        <begin position="243"/>
        <end position="252"/>
    </location>
</feature>
<feature type="domain" description="TPM" evidence="4">
    <location>
        <begin position="25"/>
        <end position="148"/>
    </location>
</feature>
<organism evidence="5 6">
    <name type="scientific">Campylobacter concisus</name>
    <dbReference type="NCBI Taxonomy" id="199"/>
    <lineage>
        <taxon>Bacteria</taxon>
        <taxon>Pseudomonadati</taxon>
        <taxon>Campylobacterota</taxon>
        <taxon>Epsilonproteobacteria</taxon>
        <taxon>Campylobacterales</taxon>
        <taxon>Campylobacteraceae</taxon>
        <taxon>Campylobacter</taxon>
    </lineage>
</organism>
<reference evidence="5 6" key="1">
    <citation type="journal article" date="2017" name="Gene Rep">
        <title>The ribosomal RNA operon (rrn) of Campylobacter concisus supports molecular typing to genomospecies level.</title>
        <authorList>
            <person name="Huq M."/>
            <person name="Van T.T.H."/>
            <person name="Gurtler V."/>
            <person name="Elshagmani E."/>
            <person name="Allemailem K.S."/>
            <person name="Smooker P.M."/>
            <person name="Istivan T.S."/>
        </authorList>
    </citation>
    <scope>NUCLEOTIDE SEQUENCE [LARGE SCALE GENOMIC DNA]</scope>
    <source>
        <strain evidence="5 6">RCH 26</strain>
    </source>
</reference>
<dbReference type="PANTHER" id="PTHR30373">
    <property type="entry name" value="UPF0603 PROTEIN YGCG"/>
    <property type="match status" value="1"/>
</dbReference>
<feature type="compositionally biased region" description="Gly residues" evidence="1">
    <location>
        <begin position="265"/>
        <end position="285"/>
    </location>
</feature>
<dbReference type="AlphaFoldDB" id="A0A1X0U2W8"/>
<dbReference type="Proteomes" id="UP000192671">
    <property type="component" value="Unassembled WGS sequence"/>
</dbReference>
<feature type="transmembrane region" description="Helical" evidence="2">
    <location>
        <begin position="215"/>
        <end position="233"/>
    </location>
</feature>
<accession>A0A1X0U2W8</accession>
<evidence type="ECO:0000256" key="2">
    <source>
        <dbReference type="SAM" id="Phobius"/>
    </source>
</evidence>
<sequence length="285" mass="30998">MMKKIFALLFFTFCFCFAINFNEQISDEAQIFSKNEKAELLSLVQNYEQNSTTQIAIVTLKSLENKSIEDISLEVARGYKLGQKQSSNGVLLIITPNERKVRIEVGYGLEGVLTDAISSQIINDVIVPKFKQGDMGGGVIDGIRAIIKVASGEEFESASEDEEIPFGIVAFFAGMISCFVSGFLGKFFMRIGFSACFAGLISTVFEQFFGVQNYFIVFAIMFVIFFIILKNAFKKNAQSKNTHSDFRRDRSDSNSSGNGHSSSSRGGGFSGGGGGFGGGGASGSW</sequence>
<dbReference type="InterPro" id="IPR007621">
    <property type="entry name" value="TPM_dom"/>
</dbReference>
<evidence type="ECO:0000313" key="5">
    <source>
        <dbReference type="EMBL" id="ORI08418.1"/>
    </source>
</evidence>
<proteinExistence type="predicted"/>
<evidence type="ECO:0000313" key="6">
    <source>
        <dbReference type="Proteomes" id="UP000192671"/>
    </source>
</evidence>
<dbReference type="Pfam" id="PF04536">
    <property type="entry name" value="TPM_phosphatase"/>
    <property type="match status" value="1"/>
</dbReference>
<keyword evidence="2" id="KW-0812">Transmembrane</keyword>
<keyword evidence="2" id="KW-0472">Membrane</keyword>
<feature type="region of interest" description="Disordered" evidence="1">
    <location>
        <begin position="243"/>
        <end position="285"/>
    </location>
</feature>
<gene>
    <name evidence="5" type="ORF">A3835_02375</name>
</gene>
<feature type="signal peptide" evidence="3">
    <location>
        <begin position="1"/>
        <end position="18"/>
    </location>
</feature>
<dbReference type="PANTHER" id="PTHR30373:SF2">
    <property type="entry name" value="UPF0603 PROTEIN YGCG"/>
    <property type="match status" value="1"/>
</dbReference>
<feature type="compositionally biased region" description="Low complexity" evidence="1">
    <location>
        <begin position="253"/>
        <end position="264"/>
    </location>
</feature>
<evidence type="ECO:0000256" key="1">
    <source>
        <dbReference type="SAM" id="MobiDB-lite"/>
    </source>
</evidence>
<dbReference type="EMBL" id="LVWL01000018">
    <property type="protein sequence ID" value="ORI08418.1"/>
    <property type="molecule type" value="Genomic_DNA"/>
</dbReference>
<dbReference type="Gene3D" id="3.10.310.50">
    <property type="match status" value="1"/>
</dbReference>
<feature type="transmembrane region" description="Helical" evidence="2">
    <location>
        <begin position="164"/>
        <end position="184"/>
    </location>
</feature>
<keyword evidence="3" id="KW-0732">Signal</keyword>
<evidence type="ECO:0000259" key="4">
    <source>
        <dbReference type="Pfam" id="PF04536"/>
    </source>
</evidence>
<evidence type="ECO:0000256" key="3">
    <source>
        <dbReference type="SAM" id="SignalP"/>
    </source>
</evidence>